<reference evidence="1 2" key="1">
    <citation type="submission" date="2019-02" db="EMBL/GenBank/DDBJ databases">
        <title>Deep-cultivation of Planctomycetes and their phenomic and genomic characterization uncovers novel biology.</title>
        <authorList>
            <person name="Wiegand S."/>
            <person name="Jogler M."/>
            <person name="Boedeker C."/>
            <person name="Pinto D."/>
            <person name="Vollmers J."/>
            <person name="Rivas-Marin E."/>
            <person name="Kohn T."/>
            <person name="Peeters S.H."/>
            <person name="Heuer A."/>
            <person name="Rast P."/>
            <person name="Oberbeckmann S."/>
            <person name="Bunk B."/>
            <person name="Jeske O."/>
            <person name="Meyerdierks A."/>
            <person name="Storesund J.E."/>
            <person name="Kallscheuer N."/>
            <person name="Luecker S."/>
            <person name="Lage O.M."/>
            <person name="Pohl T."/>
            <person name="Merkel B.J."/>
            <person name="Hornburger P."/>
            <person name="Mueller R.-W."/>
            <person name="Bruemmer F."/>
            <person name="Labrenz M."/>
            <person name="Spormann A.M."/>
            <person name="Op den Camp H."/>
            <person name="Overmann J."/>
            <person name="Amann R."/>
            <person name="Jetten M.S.M."/>
            <person name="Mascher T."/>
            <person name="Medema M.H."/>
            <person name="Devos D.P."/>
            <person name="Kaster A.-K."/>
            <person name="Ovreas L."/>
            <person name="Rohde M."/>
            <person name="Galperin M.Y."/>
            <person name="Jogler C."/>
        </authorList>
    </citation>
    <scope>NUCLEOTIDE SEQUENCE [LARGE SCALE GENOMIC DNA]</scope>
    <source>
        <strain evidence="1 2">ETA_A8</strain>
    </source>
</reference>
<proteinExistence type="predicted"/>
<gene>
    <name evidence="1" type="ORF">ETAA8_50060</name>
</gene>
<evidence type="ECO:0000313" key="1">
    <source>
        <dbReference type="EMBL" id="QDU29890.1"/>
    </source>
</evidence>
<keyword evidence="2" id="KW-1185">Reference proteome</keyword>
<dbReference type="InterPro" id="IPR011044">
    <property type="entry name" value="Quino_amine_DH_bsu"/>
</dbReference>
<evidence type="ECO:0000313" key="2">
    <source>
        <dbReference type="Proteomes" id="UP000315017"/>
    </source>
</evidence>
<organism evidence="1 2">
    <name type="scientific">Anatilimnocola aggregata</name>
    <dbReference type="NCBI Taxonomy" id="2528021"/>
    <lineage>
        <taxon>Bacteria</taxon>
        <taxon>Pseudomonadati</taxon>
        <taxon>Planctomycetota</taxon>
        <taxon>Planctomycetia</taxon>
        <taxon>Pirellulales</taxon>
        <taxon>Pirellulaceae</taxon>
        <taxon>Anatilimnocola</taxon>
    </lineage>
</organism>
<name>A0A517YI35_9BACT</name>
<dbReference type="Gene3D" id="2.130.10.10">
    <property type="entry name" value="YVTN repeat-like/Quinoprotein amine dehydrogenase"/>
    <property type="match status" value="1"/>
</dbReference>
<sequence>MLIDAANGLAWLAATSGAFSQKRRWVDRIDLKSGRYLPPLEFHEHESFRDRRFESIDSSGQFLATCKVAINDAGLLAETLELWRIQKNGLELLKHLSLAAKPTDSKLTKVRLAGAIAVAAASGRMTFWNMNTSQLIASLDVASYSAAWAISPGGKYVSLAVDKSIFVLNPATGDILTTISIPAADPSYPHFSGLCFSEDGARLALTGSRDLWIFTLTDGKCAKHIGGMDFPGAEQGLQFGSRNTVVFQNRLVFDYDREFMLCRLTHPNSFASSRGRQYAMNRKSTEIIASAVPDEKMFEFAKSAERDMFLRVRPGSFVGFSVEGAVSETETRAIKQNLKKLCEKKGWIPVLEGNQTHYTLAVNISPGNPVEVAYELDRGRIFPSIERVTVTPLNAEITLCLTGTTDPLWKSSKYFSAPSNIQIGLVDNVLDKATPKVTPA</sequence>
<protein>
    <submittedName>
        <fullName evidence="1">Uncharacterized protein</fullName>
    </submittedName>
</protein>
<dbReference type="Proteomes" id="UP000315017">
    <property type="component" value="Chromosome"/>
</dbReference>
<dbReference type="KEGG" id="aagg:ETAA8_50060"/>
<dbReference type="InterPro" id="IPR015943">
    <property type="entry name" value="WD40/YVTN_repeat-like_dom_sf"/>
</dbReference>
<dbReference type="AlphaFoldDB" id="A0A517YI35"/>
<dbReference type="EMBL" id="CP036274">
    <property type="protein sequence ID" value="QDU29890.1"/>
    <property type="molecule type" value="Genomic_DNA"/>
</dbReference>
<dbReference type="SUPFAM" id="SSF50969">
    <property type="entry name" value="YVTN repeat-like/Quinoprotein amine dehydrogenase"/>
    <property type="match status" value="1"/>
</dbReference>
<accession>A0A517YI35</accession>